<gene>
    <name evidence="2" type="ORF">EVAR_46618_1</name>
</gene>
<name>A0A4C1Z5W2_EUMVA</name>
<evidence type="ECO:0000313" key="3">
    <source>
        <dbReference type="Proteomes" id="UP000299102"/>
    </source>
</evidence>
<accession>A0A4C1Z5W2</accession>
<evidence type="ECO:0000313" key="2">
    <source>
        <dbReference type="EMBL" id="GBP83986.1"/>
    </source>
</evidence>
<feature type="region of interest" description="Disordered" evidence="1">
    <location>
        <begin position="1"/>
        <end position="51"/>
    </location>
</feature>
<reference evidence="2 3" key="1">
    <citation type="journal article" date="2019" name="Commun. Biol.">
        <title>The bagworm genome reveals a unique fibroin gene that provides high tensile strength.</title>
        <authorList>
            <person name="Kono N."/>
            <person name="Nakamura H."/>
            <person name="Ohtoshi R."/>
            <person name="Tomita M."/>
            <person name="Numata K."/>
            <person name="Arakawa K."/>
        </authorList>
    </citation>
    <scope>NUCLEOTIDE SEQUENCE [LARGE SCALE GENOMIC DNA]</scope>
</reference>
<dbReference type="AlphaFoldDB" id="A0A4C1Z5W2"/>
<dbReference type="Proteomes" id="UP000299102">
    <property type="component" value="Unassembled WGS sequence"/>
</dbReference>
<evidence type="ECO:0000256" key="1">
    <source>
        <dbReference type="SAM" id="MobiDB-lite"/>
    </source>
</evidence>
<proteinExistence type="predicted"/>
<feature type="compositionally biased region" description="Polar residues" evidence="1">
    <location>
        <begin position="26"/>
        <end position="51"/>
    </location>
</feature>
<sequence>MSNRKPGKRALFDLTNKRAHRKSRPSDGTNPFSGRLMDNTSPIPSPSFVQPSAIHNSRYIEKYLNTCGEGGASRSKRSRKPPKYRWSPSHMDNRDSEGVTSALPSSWVEIGHLMKEEVTSILILQMFWTPSLIQKISHDLPTPRFHPTLGIAVSECGPLARTADCSTGARRDLATVIP</sequence>
<protein>
    <submittedName>
        <fullName evidence="2">Uncharacterized protein</fullName>
    </submittedName>
</protein>
<organism evidence="2 3">
    <name type="scientific">Eumeta variegata</name>
    <name type="common">Bagworm moth</name>
    <name type="synonym">Eumeta japonica</name>
    <dbReference type="NCBI Taxonomy" id="151549"/>
    <lineage>
        <taxon>Eukaryota</taxon>
        <taxon>Metazoa</taxon>
        <taxon>Ecdysozoa</taxon>
        <taxon>Arthropoda</taxon>
        <taxon>Hexapoda</taxon>
        <taxon>Insecta</taxon>
        <taxon>Pterygota</taxon>
        <taxon>Neoptera</taxon>
        <taxon>Endopterygota</taxon>
        <taxon>Lepidoptera</taxon>
        <taxon>Glossata</taxon>
        <taxon>Ditrysia</taxon>
        <taxon>Tineoidea</taxon>
        <taxon>Psychidae</taxon>
        <taxon>Oiketicinae</taxon>
        <taxon>Eumeta</taxon>
    </lineage>
</organism>
<dbReference type="EMBL" id="BGZK01001652">
    <property type="protein sequence ID" value="GBP83986.1"/>
    <property type="molecule type" value="Genomic_DNA"/>
</dbReference>
<feature type="compositionally biased region" description="Basic residues" evidence="1">
    <location>
        <begin position="74"/>
        <end position="83"/>
    </location>
</feature>
<keyword evidence="3" id="KW-1185">Reference proteome</keyword>
<comment type="caution">
    <text evidence="2">The sequence shown here is derived from an EMBL/GenBank/DDBJ whole genome shotgun (WGS) entry which is preliminary data.</text>
</comment>
<feature type="region of interest" description="Disordered" evidence="1">
    <location>
        <begin position="69"/>
        <end position="100"/>
    </location>
</feature>